<evidence type="ECO:0000313" key="2">
    <source>
        <dbReference type="EMBL" id="KAK7293826.1"/>
    </source>
</evidence>
<dbReference type="Proteomes" id="UP001359559">
    <property type="component" value="Unassembled WGS sequence"/>
</dbReference>
<comment type="caution">
    <text evidence="2">The sequence shown here is derived from an EMBL/GenBank/DDBJ whole genome shotgun (WGS) entry which is preliminary data.</text>
</comment>
<sequence length="138" mass="14623">MEANQRNNLPAGISKTFDRDKGEDERPSIFSIGFRSTESFPPHCLSSSPILSLYSAGCCCRVAPPADVAVTPFVFTRPPPLCSSVCLSISPVTPFASTRACSSPLVVPDACRLAVPAATMDAASVSLNGGWRSKNMTR</sequence>
<feature type="region of interest" description="Disordered" evidence="1">
    <location>
        <begin position="1"/>
        <end position="24"/>
    </location>
</feature>
<name>A0AAN9PD27_CLITE</name>
<keyword evidence="3" id="KW-1185">Reference proteome</keyword>
<dbReference type="AlphaFoldDB" id="A0AAN9PD27"/>
<reference evidence="2 3" key="1">
    <citation type="submission" date="2024-01" db="EMBL/GenBank/DDBJ databases">
        <title>The genomes of 5 underutilized Papilionoideae crops provide insights into root nodulation and disease resistance.</title>
        <authorList>
            <person name="Yuan L."/>
        </authorList>
    </citation>
    <scope>NUCLEOTIDE SEQUENCE [LARGE SCALE GENOMIC DNA]</scope>
    <source>
        <strain evidence="2">LY-2023</strain>
        <tissue evidence="2">Leaf</tissue>
    </source>
</reference>
<evidence type="ECO:0000256" key="1">
    <source>
        <dbReference type="SAM" id="MobiDB-lite"/>
    </source>
</evidence>
<organism evidence="2 3">
    <name type="scientific">Clitoria ternatea</name>
    <name type="common">Butterfly pea</name>
    <dbReference type="NCBI Taxonomy" id="43366"/>
    <lineage>
        <taxon>Eukaryota</taxon>
        <taxon>Viridiplantae</taxon>
        <taxon>Streptophyta</taxon>
        <taxon>Embryophyta</taxon>
        <taxon>Tracheophyta</taxon>
        <taxon>Spermatophyta</taxon>
        <taxon>Magnoliopsida</taxon>
        <taxon>eudicotyledons</taxon>
        <taxon>Gunneridae</taxon>
        <taxon>Pentapetalae</taxon>
        <taxon>rosids</taxon>
        <taxon>fabids</taxon>
        <taxon>Fabales</taxon>
        <taxon>Fabaceae</taxon>
        <taxon>Papilionoideae</taxon>
        <taxon>50 kb inversion clade</taxon>
        <taxon>NPAAA clade</taxon>
        <taxon>indigoferoid/millettioid clade</taxon>
        <taxon>Phaseoleae</taxon>
        <taxon>Clitoria</taxon>
    </lineage>
</organism>
<evidence type="ECO:0000313" key="3">
    <source>
        <dbReference type="Proteomes" id="UP001359559"/>
    </source>
</evidence>
<protein>
    <submittedName>
        <fullName evidence="2">Uncharacterized protein</fullName>
    </submittedName>
</protein>
<gene>
    <name evidence="2" type="ORF">RJT34_16701</name>
</gene>
<accession>A0AAN9PD27</accession>
<dbReference type="EMBL" id="JAYKXN010000004">
    <property type="protein sequence ID" value="KAK7293826.1"/>
    <property type="molecule type" value="Genomic_DNA"/>
</dbReference>
<proteinExistence type="predicted"/>